<evidence type="ECO:0000313" key="9">
    <source>
        <dbReference type="EMBL" id="VGO14845.1"/>
    </source>
</evidence>
<feature type="domain" description="Sulfatase N-terminal" evidence="8">
    <location>
        <begin position="22"/>
        <end position="379"/>
    </location>
</feature>
<dbReference type="AlphaFoldDB" id="A0A6C2U4L9"/>
<dbReference type="CDD" id="cd16030">
    <property type="entry name" value="iduronate-2-sulfatase"/>
    <property type="match status" value="1"/>
</dbReference>
<keyword evidence="5" id="KW-0378">Hydrolase</keyword>
<evidence type="ECO:0000256" key="3">
    <source>
        <dbReference type="ARBA" id="ARBA00022723"/>
    </source>
</evidence>
<dbReference type="Pfam" id="PF00884">
    <property type="entry name" value="Sulfatase"/>
    <property type="match status" value="1"/>
</dbReference>
<evidence type="ECO:0000256" key="2">
    <source>
        <dbReference type="ARBA" id="ARBA00008779"/>
    </source>
</evidence>
<dbReference type="Gene3D" id="3.40.720.10">
    <property type="entry name" value="Alkaline Phosphatase, subunit A"/>
    <property type="match status" value="1"/>
</dbReference>
<comment type="cofactor">
    <cofactor evidence="1">
        <name>Ca(2+)</name>
        <dbReference type="ChEBI" id="CHEBI:29108"/>
    </cofactor>
</comment>
<dbReference type="PANTHER" id="PTHR45953">
    <property type="entry name" value="IDURONATE 2-SULFATASE"/>
    <property type="match status" value="1"/>
</dbReference>
<keyword evidence="6" id="KW-0106">Calcium</keyword>
<feature type="signal peptide" evidence="7">
    <location>
        <begin position="1"/>
        <end position="19"/>
    </location>
</feature>
<proteinExistence type="inferred from homology"/>
<dbReference type="GO" id="GO:0004423">
    <property type="term" value="F:iduronate-2-sulfatase activity"/>
    <property type="evidence" value="ECO:0007669"/>
    <property type="project" value="InterPro"/>
</dbReference>
<evidence type="ECO:0000256" key="1">
    <source>
        <dbReference type="ARBA" id="ARBA00001913"/>
    </source>
</evidence>
<dbReference type="InterPro" id="IPR000917">
    <property type="entry name" value="Sulfatase_N"/>
</dbReference>
<keyword evidence="10" id="KW-1185">Reference proteome</keyword>
<dbReference type="RefSeq" id="WP_136080471.1">
    <property type="nucleotide sequence ID" value="NZ_CAAHFG010000002.1"/>
</dbReference>
<gene>
    <name evidence="9" type="primary">betC_57</name>
    <name evidence="9" type="ORF">PDESU_03415</name>
</gene>
<protein>
    <submittedName>
        <fullName evidence="9">Choline-sulfatase</fullName>
    </submittedName>
</protein>
<accession>A0A6C2U4L9</accession>
<keyword evidence="4 7" id="KW-0732">Signal</keyword>
<evidence type="ECO:0000256" key="6">
    <source>
        <dbReference type="ARBA" id="ARBA00022837"/>
    </source>
</evidence>
<organism evidence="9 10">
    <name type="scientific">Pontiella desulfatans</name>
    <dbReference type="NCBI Taxonomy" id="2750659"/>
    <lineage>
        <taxon>Bacteria</taxon>
        <taxon>Pseudomonadati</taxon>
        <taxon>Kiritimatiellota</taxon>
        <taxon>Kiritimatiellia</taxon>
        <taxon>Kiritimatiellales</taxon>
        <taxon>Pontiellaceae</taxon>
        <taxon>Pontiella</taxon>
    </lineage>
</organism>
<sequence length="498" mass="56078">MKKRLLLLSVLCVAGVAAAERPNVLFISVDDLNDWVGVFGGHPQCKTPHIDRFAEEAMVFRNASCAGPVCGPSRSALLSGFMPATTGLYGNSNNMLDSEIVQKNTTLPEYFSKNGYLTISRGKIFHHHTTENGSDAGHWAFDVWEKAKGSGKPDPAQLNFRDKGIVNGKKLENPKYTSSGGSGFAFGPLLGGKEGTRDYETARWFGQKLQEDYDKPFFMAVGISKPHLPFHAPQEYFDLYPLESVKVPEFRMDDLDDILDANGKKAFKPHVDFLWCQEYGVMKEAVQAYLATISYADECVGVVLDALAKSKYADNTIVVIWGDHGWHLGEKLKFRKASLWRESTQLPLIIKTPGMKKRQDCMRNVNLIDLYPSLVDLCGLPEKELDGKTIRPLLENPEKEWEPTVTTQGKGNHSVISEKWHYMTYARGFEELYDLENDPMEWTNLVQSNPEKAKAVIAKLKPYLPKHDANEIPKSTQNKSIKQMDVTIKPRRDLMKLK</sequence>
<evidence type="ECO:0000259" key="8">
    <source>
        <dbReference type="Pfam" id="PF00884"/>
    </source>
</evidence>
<dbReference type="GO" id="GO:0046872">
    <property type="term" value="F:metal ion binding"/>
    <property type="evidence" value="ECO:0007669"/>
    <property type="project" value="UniProtKB-KW"/>
</dbReference>
<dbReference type="InterPro" id="IPR035874">
    <property type="entry name" value="IDS"/>
</dbReference>
<feature type="chain" id="PRO_5028835074" evidence="7">
    <location>
        <begin position="20"/>
        <end position="498"/>
    </location>
</feature>
<reference evidence="9 10" key="1">
    <citation type="submission" date="2019-04" db="EMBL/GenBank/DDBJ databases">
        <authorList>
            <person name="Van Vliet M D."/>
        </authorList>
    </citation>
    <scope>NUCLEOTIDE SEQUENCE [LARGE SCALE GENOMIC DNA]</scope>
    <source>
        <strain evidence="9 10">F1</strain>
    </source>
</reference>
<dbReference type="InterPro" id="IPR017850">
    <property type="entry name" value="Alkaline_phosphatase_core_sf"/>
</dbReference>
<dbReference type="Proteomes" id="UP000366872">
    <property type="component" value="Unassembled WGS sequence"/>
</dbReference>
<dbReference type="SUPFAM" id="SSF53649">
    <property type="entry name" value="Alkaline phosphatase-like"/>
    <property type="match status" value="1"/>
</dbReference>
<dbReference type="GO" id="GO:0005737">
    <property type="term" value="C:cytoplasm"/>
    <property type="evidence" value="ECO:0007669"/>
    <property type="project" value="TreeGrafter"/>
</dbReference>
<comment type="similarity">
    <text evidence="2">Belongs to the sulfatase family.</text>
</comment>
<dbReference type="PANTHER" id="PTHR45953:SF1">
    <property type="entry name" value="IDURONATE 2-SULFATASE"/>
    <property type="match status" value="1"/>
</dbReference>
<evidence type="ECO:0000256" key="4">
    <source>
        <dbReference type="ARBA" id="ARBA00022729"/>
    </source>
</evidence>
<evidence type="ECO:0000313" key="10">
    <source>
        <dbReference type="Proteomes" id="UP000366872"/>
    </source>
</evidence>
<dbReference type="EMBL" id="CAAHFG010000002">
    <property type="protein sequence ID" value="VGO14845.1"/>
    <property type="molecule type" value="Genomic_DNA"/>
</dbReference>
<name>A0A6C2U4L9_PONDE</name>
<evidence type="ECO:0000256" key="7">
    <source>
        <dbReference type="SAM" id="SignalP"/>
    </source>
</evidence>
<evidence type="ECO:0000256" key="5">
    <source>
        <dbReference type="ARBA" id="ARBA00022801"/>
    </source>
</evidence>
<keyword evidence="3" id="KW-0479">Metal-binding</keyword>